<dbReference type="AlphaFoldDB" id="A0A3S3UI21"/>
<dbReference type="GO" id="GO:1990228">
    <property type="term" value="C:sulfurtransferase complex"/>
    <property type="evidence" value="ECO:0007669"/>
    <property type="project" value="TreeGrafter"/>
</dbReference>
<organism evidence="1 2">
    <name type="scientific">Photobacterium chitinilyticum</name>
    <dbReference type="NCBI Taxonomy" id="2485123"/>
    <lineage>
        <taxon>Bacteria</taxon>
        <taxon>Pseudomonadati</taxon>
        <taxon>Pseudomonadota</taxon>
        <taxon>Gammaproteobacteria</taxon>
        <taxon>Vibrionales</taxon>
        <taxon>Vibrionaceae</taxon>
        <taxon>Photobacterium</taxon>
    </lineage>
</organism>
<dbReference type="EMBL" id="RJLM01000007">
    <property type="protein sequence ID" value="RWX54459.1"/>
    <property type="molecule type" value="Genomic_DNA"/>
</dbReference>
<dbReference type="InterPro" id="IPR007215">
    <property type="entry name" value="Sulphur_relay_TusB/DsrH"/>
</dbReference>
<name>A0A3S3UI21_9GAMM</name>
<sequence>MLHTIATSPFQTQALQRCLRYISPDDEILLIQDAVFAGIEKNTWCGAIKMSGVKIYLLEADLAARGLLSKVDSELNVVDLKGFILLTEQHETQVKWA</sequence>
<proteinExistence type="predicted"/>
<evidence type="ECO:0000313" key="1">
    <source>
        <dbReference type="EMBL" id="RWX54459.1"/>
    </source>
</evidence>
<dbReference type="NCBIfam" id="TIGR03011">
    <property type="entry name" value="sulf_tusB_dsrH"/>
    <property type="match status" value="1"/>
</dbReference>
<accession>A0A3S3UI21</accession>
<protein>
    <submittedName>
        <fullName evidence="1">Sulfurtransferase complex subunit TusB</fullName>
    </submittedName>
</protein>
<dbReference type="Pfam" id="PF04077">
    <property type="entry name" value="DsrH"/>
    <property type="match status" value="1"/>
</dbReference>
<dbReference type="GO" id="GO:0016740">
    <property type="term" value="F:transferase activity"/>
    <property type="evidence" value="ECO:0007669"/>
    <property type="project" value="UniProtKB-KW"/>
</dbReference>
<reference evidence="1 2" key="1">
    <citation type="submission" date="2018-11" db="EMBL/GenBank/DDBJ databases">
        <title>Photobacterium sp. BEI247 sp. nov., a marine bacterium isolated from Yongle Blue Hole in the South China Sea.</title>
        <authorList>
            <person name="Wang X."/>
        </authorList>
    </citation>
    <scope>NUCLEOTIDE SEQUENCE [LARGE SCALE GENOMIC DNA]</scope>
    <source>
        <strain evidence="2">BEI247</strain>
    </source>
</reference>
<dbReference type="Proteomes" id="UP000287563">
    <property type="component" value="Unassembled WGS sequence"/>
</dbReference>
<dbReference type="OrthoDB" id="9795117at2"/>
<dbReference type="PANTHER" id="PTHR37526">
    <property type="entry name" value="PROTEIN TUSB"/>
    <property type="match status" value="1"/>
</dbReference>
<keyword evidence="1" id="KW-0808">Transferase</keyword>
<keyword evidence="2" id="KW-1185">Reference proteome</keyword>
<dbReference type="PANTHER" id="PTHR37526:SF1">
    <property type="entry name" value="PROTEIN TUSB"/>
    <property type="match status" value="1"/>
</dbReference>
<dbReference type="GO" id="GO:0002143">
    <property type="term" value="P:tRNA wobble position uridine thiolation"/>
    <property type="evidence" value="ECO:0007669"/>
    <property type="project" value="InterPro"/>
</dbReference>
<evidence type="ECO:0000313" key="2">
    <source>
        <dbReference type="Proteomes" id="UP000287563"/>
    </source>
</evidence>
<dbReference type="RefSeq" id="WP_128785182.1">
    <property type="nucleotide sequence ID" value="NZ_RJLM01000007.1"/>
</dbReference>
<dbReference type="Gene3D" id="3.40.1260.10">
    <property type="entry name" value="DsrEFH-like"/>
    <property type="match status" value="1"/>
</dbReference>
<gene>
    <name evidence="1" type="primary">dsrH</name>
    <name evidence="1" type="ORF">EDI28_17710</name>
</gene>
<comment type="caution">
    <text evidence="1">The sequence shown here is derived from an EMBL/GenBank/DDBJ whole genome shotgun (WGS) entry which is preliminary data.</text>
</comment>
<dbReference type="InterPro" id="IPR027396">
    <property type="entry name" value="DsrEFH-like"/>
</dbReference>
<dbReference type="SUPFAM" id="SSF75169">
    <property type="entry name" value="DsrEFH-like"/>
    <property type="match status" value="1"/>
</dbReference>